<dbReference type="Proteomes" id="UP000078103">
    <property type="component" value="Unassembled WGS sequence"/>
</dbReference>
<evidence type="ECO:0000313" key="1">
    <source>
        <dbReference type="EMBL" id="OAM24898.1"/>
    </source>
</evidence>
<organism evidence="1 2">
    <name type="scientific">Eikenella corrodens</name>
    <dbReference type="NCBI Taxonomy" id="539"/>
    <lineage>
        <taxon>Bacteria</taxon>
        <taxon>Pseudomonadati</taxon>
        <taxon>Pseudomonadota</taxon>
        <taxon>Betaproteobacteria</taxon>
        <taxon>Neisseriales</taxon>
        <taxon>Neisseriaceae</taxon>
        <taxon>Eikenella</taxon>
    </lineage>
</organism>
<protein>
    <submittedName>
        <fullName evidence="1">Uncharacterized protein</fullName>
    </submittedName>
</protein>
<dbReference type="AlphaFoldDB" id="A0A1A9RTH0"/>
<name>A0A1A9RTH0_EIKCO</name>
<gene>
    <name evidence="1" type="ORF">A7P89_01285</name>
</gene>
<reference evidence="2" key="1">
    <citation type="submission" date="2016-05" db="EMBL/GenBank/DDBJ databases">
        <title>Draft genome of Corynebacterium afermentans subsp. afermentans LCDC 88199T.</title>
        <authorList>
            <person name="Bernier A.-M."/>
            <person name="Bernard K."/>
        </authorList>
    </citation>
    <scope>NUCLEOTIDE SEQUENCE [LARGE SCALE GENOMIC DNA]</scope>
    <source>
        <strain evidence="2">NML120819</strain>
    </source>
</reference>
<comment type="caution">
    <text evidence="1">The sequence shown here is derived from an EMBL/GenBank/DDBJ whole genome shotgun (WGS) entry which is preliminary data.</text>
</comment>
<dbReference type="RefSeq" id="WP_064105046.1">
    <property type="nucleotide sequence ID" value="NZ_LXSH01000007.1"/>
</dbReference>
<sequence length="77" mass="8198">MSNLYQDPVVEMLREIIAKQDVTIAKQDEMDKRLADIQADCQRIARTNGGLAGAVSGAVSGGVVATGIAFIRAKFGF</sequence>
<dbReference type="EMBL" id="LXSH01000007">
    <property type="protein sequence ID" value="OAM24898.1"/>
    <property type="molecule type" value="Genomic_DNA"/>
</dbReference>
<evidence type="ECO:0000313" key="2">
    <source>
        <dbReference type="Proteomes" id="UP000078103"/>
    </source>
</evidence>
<proteinExistence type="predicted"/>
<accession>A0A1A9RTH0</accession>